<dbReference type="EMBL" id="FOGL01000009">
    <property type="protein sequence ID" value="SER73810.1"/>
    <property type="molecule type" value="Genomic_DNA"/>
</dbReference>
<evidence type="ECO:0000313" key="2">
    <source>
        <dbReference type="Proteomes" id="UP000199687"/>
    </source>
</evidence>
<name>A0A1H9RM02_9BACI</name>
<dbReference type="AlphaFoldDB" id="A0A1H9RM02"/>
<protein>
    <submittedName>
        <fullName evidence="1">Uncharacterized protein</fullName>
    </submittedName>
</protein>
<dbReference type="Proteomes" id="UP000199687">
    <property type="component" value="Unassembled WGS sequence"/>
</dbReference>
<accession>A0A1H9RM02</accession>
<sequence length="39" mass="4550">MNITSEETSPFPRLFFLLMWTGDTVERDISSIEGFLMHT</sequence>
<proteinExistence type="predicted"/>
<keyword evidence="2" id="KW-1185">Reference proteome</keyword>
<organism evidence="1 2">
    <name type="scientific">Gracilibacillus ureilyticus</name>
    <dbReference type="NCBI Taxonomy" id="531814"/>
    <lineage>
        <taxon>Bacteria</taxon>
        <taxon>Bacillati</taxon>
        <taxon>Bacillota</taxon>
        <taxon>Bacilli</taxon>
        <taxon>Bacillales</taxon>
        <taxon>Bacillaceae</taxon>
        <taxon>Gracilibacillus</taxon>
    </lineage>
</organism>
<reference evidence="1 2" key="1">
    <citation type="submission" date="2016-10" db="EMBL/GenBank/DDBJ databases">
        <authorList>
            <person name="de Groot N.N."/>
        </authorList>
    </citation>
    <scope>NUCLEOTIDE SEQUENCE [LARGE SCALE GENOMIC DNA]</scope>
    <source>
        <strain evidence="1 2">CGMCC 1.7727</strain>
    </source>
</reference>
<gene>
    <name evidence="1" type="ORF">SAMN04487944_10956</name>
</gene>
<evidence type="ECO:0000313" key="1">
    <source>
        <dbReference type="EMBL" id="SER73810.1"/>
    </source>
</evidence>
<dbReference type="STRING" id="531814.SAMN04487944_10956"/>